<evidence type="ECO:0000256" key="2">
    <source>
        <dbReference type="ARBA" id="ARBA00022525"/>
    </source>
</evidence>
<dbReference type="InterPro" id="IPR001343">
    <property type="entry name" value="Hemolysn_Ca-bd"/>
</dbReference>
<accession>A0ABM7YJ47</accession>
<evidence type="ECO:0000313" key="8">
    <source>
        <dbReference type="EMBL" id="BDI04343.1"/>
    </source>
</evidence>
<evidence type="ECO:0000256" key="3">
    <source>
        <dbReference type="ARBA" id="ARBA00022729"/>
    </source>
</evidence>
<dbReference type="SUPFAM" id="SSF51120">
    <property type="entry name" value="beta-Roll"/>
    <property type="match status" value="15"/>
</dbReference>
<evidence type="ECO:0000259" key="7">
    <source>
        <dbReference type="SMART" id="SM00237"/>
    </source>
</evidence>
<evidence type="ECO:0000256" key="4">
    <source>
        <dbReference type="ARBA" id="ARBA00022737"/>
    </source>
</evidence>
<organism evidence="8 9">
    <name type="scientific">Sphaerotilus microaerophilus</name>
    <dbReference type="NCBI Taxonomy" id="2914710"/>
    <lineage>
        <taxon>Bacteria</taxon>
        <taxon>Pseudomonadati</taxon>
        <taxon>Pseudomonadota</taxon>
        <taxon>Betaproteobacteria</taxon>
        <taxon>Burkholderiales</taxon>
        <taxon>Sphaerotilaceae</taxon>
        <taxon>Sphaerotilus</taxon>
    </lineage>
</organism>
<dbReference type="Gene3D" id="2.150.10.10">
    <property type="entry name" value="Serralysin-like metalloprotease, C-terminal"/>
    <property type="match status" value="11"/>
</dbReference>
<reference evidence="8" key="1">
    <citation type="submission" date="2022-04" db="EMBL/GenBank/DDBJ databases">
        <title>Whole genome sequence of Sphaerotilus sp. FB-5.</title>
        <authorList>
            <person name="Takeda M."/>
            <person name="Narihara S."/>
            <person name="Akimoto M."/>
            <person name="Akimoto R."/>
            <person name="Nishiyashiki S."/>
            <person name="Murakami T."/>
        </authorList>
    </citation>
    <scope>NUCLEOTIDE SEQUENCE</scope>
    <source>
        <strain evidence="8">FB-5</strain>
    </source>
</reference>
<dbReference type="PROSITE" id="PS00330">
    <property type="entry name" value="HEMOLYSIN_CALCIUM"/>
    <property type="match status" value="27"/>
</dbReference>
<dbReference type="PANTHER" id="PTHR38340:SF1">
    <property type="entry name" value="S-LAYER PROTEIN"/>
    <property type="match status" value="1"/>
</dbReference>
<proteinExistence type="predicted"/>
<keyword evidence="4" id="KW-0677">Repeat</keyword>
<dbReference type="InterPro" id="IPR003644">
    <property type="entry name" value="Calx_beta"/>
</dbReference>
<evidence type="ECO:0000256" key="5">
    <source>
        <dbReference type="ARBA" id="ARBA00022837"/>
    </source>
</evidence>
<dbReference type="InterPro" id="IPR050557">
    <property type="entry name" value="RTX_toxin/Mannuronan_C5-epim"/>
</dbReference>
<dbReference type="RefSeq" id="WP_310742583.1">
    <property type="nucleotide sequence ID" value="NZ_AP025730.1"/>
</dbReference>
<comment type="subcellular location">
    <subcellularLocation>
        <location evidence="1">Secreted</location>
    </subcellularLocation>
</comment>
<dbReference type="InterPro" id="IPR011049">
    <property type="entry name" value="Serralysin-like_metalloprot_C"/>
</dbReference>
<dbReference type="InterPro" id="IPR038081">
    <property type="entry name" value="CalX-like_sf"/>
</dbReference>
<dbReference type="PANTHER" id="PTHR38340">
    <property type="entry name" value="S-LAYER PROTEIN"/>
    <property type="match status" value="1"/>
</dbReference>
<dbReference type="Pfam" id="PF00353">
    <property type="entry name" value="HemolysinCabind"/>
    <property type="match status" value="18"/>
</dbReference>
<gene>
    <name evidence="8" type="ORF">CATMQ487_13130</name>
</gene>
<dbReference type="Proteomes" id="UP001057498">
    <property type="component" value="Chromosome"/>
</dbReference>
<dbReference type="PRINTS" id="PR00313">
    <property type="entry name" value="CABNDNGRPT"/>
</dbReference>
<keyword evidence="9" id="KW-1185">Reference proteome</keyword>
<keyword evidence="5" id="KW-0106">Calcium</keyword>
<dbReference type="SUPFAM" id="SSF141072">
    <property type="entry name" value="CalX-like"/>
    <property type="match status" value="2"/>
</dbReference>
<keyword evidence="3" id="KW-0732">Signal</keyword>
<sequence>MTTYLSVDNVVYNENDTNAVFTITVVGAAPTTDVVVNLTKVTPGAGGQLIPSSLPSVTLLAGTTQMQFTVPLTSTSAPGFMVQLSTAATDVALTENRAVAVIQDGATSPVATPNFTASDAIVDEGAGTVTIQYTLDAPSASAVTVDYATHSLTASAGEDFAAAAGTLTIAAGQTSGTLIIPLYTDGQVEGRESFAVSFGNPSGVTVTDPVVHVSIADQDVTGGPVVKPSVHVFGNVAFEDAGYVDFVVALDKPATGEVAVVYDTNPVPVSATYPVTATSADFVRHTGTLIFAPGEVLKTVRVLLLDNATSAATTQFVQFYTTLSVFGATHEVSNTTVTILNRDYYDANPTPATLSLAQYLASKSGDVVAGTDYADSLTGGGGADLLDGQGGIDTMVGGLGDDTYILEQTGDTAVEAADGGVDTIITYLGSQTLSAEFENLVLASLTDMAATGTGNTKDNLIVGNAGGNALTGLEGNDTLEGGAGNDTLVGGAGNDVYGVDSLGDVVTEAAGSGNDTVRAWISYSLTAGSNIENLSLAGRADINATGDLNDNVLTGNVGANLLDGAAGNDTLFGGAGNDTLTGGLGSDTMYGGLGNDTFNVDAPGDVIVEVAGEGTDVLYASVNYTLTSGAEVEAAYLSGTATVLTGNELANALYGGSLADSLSGGAGNDTLDGGVGNDTLVGGLGDDVFMVDVAGDTVTEAADAGTDEIRTAQTSYSLAAVANVENLTFTSGTASTGTGNALNNRLTGAAGNDTLSGADGNDTLDGGAGNDSLVGGAGNDLYLVDSLADTLVDASGTDTVQTALTYTLAAGFENLNLTGSGAVNGTGNTGNNVLTGNSGNNTLSGMDGNDTLDGGAGVDVLVGGVGDDTYIVDTTTDTITEAASSGTDTVQSSVSYSVAALAEIENVTLTGTAAANATGNDKTNVLTGNAAANALSGGVGNDTLVGSEGNDTLDGGAGADSMTGGAGDDAYLVDDAGDVVMEMAGGGTDTITTSVNLVLAVGADIERLVVSGAANQLTGNELANALVGGTLADTLTGAAGNDTLQGGSGADSLVGGQGDDSYEVDNAGDVIVETAGQGNDTVSASANYTLGIGVEVESVQLIGSASQLTGNELANTLLGGTLADSIDGAAGNDSLLGGAGNDTLLGGEGNDTLDGGVSTDSLVGGAGDDVFIVDSSADFIAEAAGGGGDRVNTSVDYTLTAGAEIESAYLLGSATALTGNEFGNGLYGGALDDILDGMDGNDTLNGDAGNDTLTGGSGNDLLSGGAGSDRLVGGSGDDSYTIDNAGDVVEEAVGEGTDTVVSSLSHTLGTNLENLTLYAGAGAISGSGNALDNAITGNEGNNAIDGAAGNDTLLGGAGNDSLAGGAGNDWMAGGLGDDYYYVDSAADVLSEAAGEGFDRVFTTVNYTVTAGAAVENVFVMGAANVLVGNELANNLFGGALADSLSGMAGNDKLDSGAGNDLLDGGIGNDTLLGGAGNDSLTGGAGNDWMAGGLGDDYYYVDSAADVLSEAAGEGFDRVFTTVNYTVTAGAAVENVFVMGAANVLVGNELANNLFGGALADSLSGMAGNDKLDSGAGNDLLDGGIGNDTLLGGAGNDSLAGGAGNDWMAGGLGDDYYYVDSAADVLSEAAGEGFDRVFTTVNYTVTAGAAVENVFVMGAASALVGNELANNLFGGALADSLSGMAGNDKLDSGAGNDLLDGGIGNDTLLGGAGNDSLAGGAGNDWMAGGLGDDYYYVDSAADVLSEAAGEGFDRVFTTVNYTVTAGAAVENVFVMGAASALVGNELANNLFGGALADSLSGMAGNDKLDSGAGNDLLAGGVGTDTLIGGAGNDTFIFDTLLNASTNVDVISDFAAGDLIAVDNDIFTALGAAGALSAGQFYSGAGATGASVAGQTAGVYYNTSTGSLYYDADGFGGSAAVQFASLATKPVLTAASFSIGE</sequence>
<dbReference type="InterPro" id="IPR018511">
    <property type="entry name" value="Hemolysin-typ_Ca-bd_CS"/>
</dbReference>
<name>A0ABM7YJ47_9BURK</name>
<dbReference type="Gene3D" id="2.60.40.2030">
    <property type="match status" value="2"/>
</dbReference>
<evidence type="ECO:0000256" key="1">
    <source>
        <dbReference type="ARBA" id="ARBA00004613"/>
    </source>
</evidence>
<dbReference type="Pfam" id="PF03160">
    <property type="entry name" value="Calx-beta"/>
    <property type="match status" value="2"/>
</dbReference>
<dbReference type="SMART" id="SM00237">
    <property type="entry name" value="Calx_beta"/>
    <property type="match status" value="1"/>
</dbReference>
<protein>
    <recommendedName>
        <fullName evidence="7">Calx-beta domain-containing protein</fullName>
    </recommendedName>
</protein>
<evidence type="ECO:0000313" key="9">
    <source>
        <dbReference type="Proteomes" id="UP001057498"/>
    </source>
</evidence>
<feature type="domain" description="Calx-beta" evidence="7">
    <location>
        <begin position="98"/>
        <end position="199"/>
    </location>
</feature>
<evidence type="ECO:0000256" key="6">
    <source>
        <dbReference type="SAM" id="MobiDB-lite"/>
    </source>
</evidence>
<feature type="region of interest" description="Disordered" evidence="6">
    <location>
        <begin position="1246"/>
        <end position="1268"/>
    </location>
</feature>
<dbReference type="EMBL" id="AP025730">
    <property type="protein sequence ID" value="BDI04343.1"/>
    <property type="molecule type" value="Genomic_DNA"/>
</dbReference>
<keyword evidence="2" id="KW-0964">Secreted</keyword>